<evidence type="ECO:0000313" key="5">
    <source>
        <dbReference type="Proteomes" id="UP000318815"/>
    </source>
</evidence>
<keyword evidence="1" id="KW-0472">Membrane</keyword>
<dbReference type="PANTHER" id="PTHR30273:SF2">
    <property type="entry name" value="PROTEIN FECR"/>
    <property type="match status" value="1"/>
</dbReference>
<dbReference type="RefSeq" id="WP_146304809.1">
    <property type="nucleotide sequence ID" value="NZ_VOHS01000007.1"/>
</dbReference>
<dbReference type="InterPro" id="IPR012373">
    <property type="entry name" value="Ferrdict_sens_TM"/>
</dbReference>
<evidence type="ECO:0000259" key="2">
    <source>
        <dbReference type="Pfam" id="PF04773"/>
    </source>
</evidence>
<dbReference type="InterPro" id="IPR006860">
    <property type="entry name" value="FecR"/>
</dbReference>
<keyword evidence="1" id="KW-0812">Transmembrane</keyword>
<accession>A0A5C6LTW2</accession>
<dbReference type="EMBL" id="VOHS01000007">
    <property type="protein sequence ID" value="TWW00643.1"/>
    <property type="molecule type" value="Genomic_DNA"/>
</dbReference>
<feature type="transmembrane region" description="Helical" evidence="1">
    <location>
        <begin position="81"/>
        <end position="103"/>
    </location>
</feature>
<evidence type="ECO:0000259" key="3">
    <source>
        <dbReference type="Pfam" id="PF16344"/>
    </source>
</evidence>
<protein>
    <submittedName>
        <fullName evidence="4">DUF4974 domain-containing protein</fullName>
    </submittedName>
</protein>
<comment type="caution">
    <text evidence="4">The sequence shown here is derived from an EMBL/GenBank/DDBJ whole genome shotgun (WGS) entry which is preliminary data.</text>
</comment>
<evidence type="ECO:0000313" key="4">
    <source>
        <dbReference type="EMBL" id="TWW00643.1"/>
    </source>
</evidence>
<sequence length="376" mass="42384">MIDETQIEQLILDELGGIISPEDSATLKKLLEEEPEARIIRNLIYEQFSGPEEQAFLALLPEHLPVEQVWAKIRKRIWIRVIVRTTLTVILLALAAPGIYILFVKPEMLHKRPANVHGLSLNTVVLQLPDGEIVKPGSQQQQVKIGNVTFHAQAELLSIEGYTAGKDIATLIVPPGKDYKIQFADGTTIQLNADSKISFPVAFGNKTREVTIAGEAYLSVAKDTHRPFIAHLPKSTLYVLGTEFNVNTYNNAYEEISLVKGAIRLKTDSSTLILQPGFSVKHQQGQEMKMTRFDPEEILAWRMGTYVFRATTIAELFKVVKRWYGINIICDNPDTGQRRITGYIDKSMPLQHFLDNLAFTGHLNYYFDNDGVLHIK</sequence>
<evidence type="ECO:0000256" key="1">
    <source>
        <dbReference type="SAM" id="Phobius"/>
    </source>
</evidence>
<dbReference type="InterPro" id="IPR032508">
    <property type="entry name" value="FecR_C"/>
</dbReference>
<dbReference type="Pfam" id="PF16344">
    <property type="entry name" value="FecR_C"/>
    <property type="match status" value="1"/>
</dbReference>
<dbReference type="OrthoDB" id="643697at2"/>
<organism evidence="4 5">
    <name type="scientific">Chitinophaga pinensis</name>
    <dbReference type="NCBI Taxonomy" id="79329"/>
    <lineage>
        <taxon>Bacteria</taxon>
        <taxon>Pseudomonadati</taxon>
        <taxon>Bacteroidota</taxon>
        <taxon>Chitinophagia</taxon>
        <taxon>Chitinophagales</taxon>
        <taxon>Chitinophagaceae</taxon>
        <taxon>Chitinophaga</taxon>
    </lineage>
</organism>
<dbReference type="Proteomes" id="UP000318815">
    <property type="component" value="Unassembled WGS sequence"/>
</dbReference>
<dbReference type="AlphaFoldDB" id="A0A5C6LTW2"/>
<dbReference type="Gene3D" id="3.55.50.30">
    <property type="match status" value="1"/>
</dbReference>
<keyword evidence="5" id="KW-1185">Reference proteome</keyword>
<dbReference type="Pfam" id="PF04773">
    <property type="entry name" value="FecR"/>
    <property type="match status" value="1"/>
</dbReference>
<feature type="domain" description="FecR protein" evidence="2">
    <location>
        <begin position="173"/>
        <end position="263"/>
    </location>
</feature>
<name>A0A5C6LTW2_9BACT</name>
<dbReference type="PANTHER" id="PTHR30273">
    <property type="entry name" value="PERIPLASMIC SIGNAL SENSOR AND SIGMA FACTOR ACTIVATOR FECR-RELATED"/>
    <property type="match status" value="1"/>
</dbReference>
<feature type="domain" description="Protein FecR C-terminal" evidence="3">
    <location>
        <begin position="306"/>
        <end position="372"/>
    </location>
</feature>
<reference evidence="4 5" key="1">
    <citation type="submission" date="2019-08" db="EMBL/GenBank/DDBJ databases">
        <title>Whole genome sequencing of chitin degrading bacteria Chitinophaga pinensis YS16.</title>
        <authorList>
            <person name="Singh R.P."/>
            <person name="Manchanda G."/>
            <person name="Maurya I.K."/>
            <person name="Joshi N.K."/>
            <person name="Srivastava A.K."/>
        </authorList>
    </citation>
    <scope>NUCLEOTIDE SEQUENCE [LARGE SCALE GENOMIC DNA]</scope>
    <source>
        <strain evidence="4 5">YS-16</strain>
    </source>
</reference>
<dbReference type="GO" id="GO:0016989">
    <property type="term" value="F:sigma factor antagonist activity"/>
    <property type="evidence" value="ECO:0007669"/>
    <property type="project" value="TreeGrafter"/>
</dbReference>
<gene>
    <name evidence="4" type="ORF">FEF09_09070</name>
</gene>
<proteinExistence type="predicted"/>
<dbReference type="Gene3D" id="2.60.120.1440">
    <property type="match status" value="1"/>
</dbReference>
<keyword evidence="1" id="KW-1133">Transmembrane helix</keyword>